<protein>
    <submittedName>
        <fullName evidence="1">Uncharacterized protein</fullName>
    </submittedName>
</protein>
<dbReference type="AlphaFoldDB" id="A0A2B2LWT1"/>
<evidence type="ECO:0000313" key="2">
    <source>
        <dbReference type="Proteomes" id="UP000224386"/>
    </source>
</evidence>
<reference evidence="1 2" key="1">
    <citation type="submission" date="2017-09" db="EMBL/GenBank/DDBJ databases">
        <title>Large-scale bioinformatics analysis of Bacillus genomes uncovers conserved roles of natural products in bacterial physiology.</title>
        <authorList>
            <consortium name="Agbiome Team Llc"/>
            <person name="Bleich R.M."/>
            <person name="Grubbs K.J."/>
            <person name="Santa Maria K.C."/>
            <person name="Allen S.E."/>
            <person name="Farag S."/>
            <person name="Shank E.A."/>
            <person name="Bowers A."/>
        </authorList>
    </citation>
    <scope>NUCLEOTIDE SEQUENCE [LARGE SCALE GENOMIC DNA]</scope>
    <source>
        <strain evidence="1 2">AFS070861</strain>
    </source>
</reference>
<accession>A0A2B2LWT1</accession>
<name>A0A2B2LWT1_BACCE</name>
<dbReference type="Proteomes" id="UP000224386">
    <property type="component" value="Unassembled WGS sequence"/>
</dbReference>
<proteinExistence type="predicted"/>
<gene>
    <name evidence="1" type="ORF">COK05_09680</name>
</gene>
<sequence>MGVRKLMVNMRAVPYTDDREFITHLGER</sequence>
<comment type="caution">
    <text evidence="1">The sequence shown here is derived from an EMBL/GenBank/DDBJ whole genome shotgun (WGS) entry which is preliminary data.</text>
</comment>
<dbReference type="EMBL" id="NVAP01000021">
    <property type="protein sequence ID" value="PFQ47378.1"/>
    <property type="molecule type" value="Genomic_DNA"/>
</dbReference>
<organism evidence="1 2">
    <name type="scientific">Bacillus cereus</name>
    <dbReference type="NCBI Taxonomy" id="1396"/>
    <lineage>
        <taxon>Bacteria</taxon>
        <taxon>Bacillati</taxon>
        <taxon>Bacillota</taxon>
        <taxon>Bacilli</taxon>
        <taxon>Bacillales</taxon>
        <taxon>Bacillaceae</taxon>
        <taxon>Bacillus</taxon>
        <taxon>Bacillus cereus group</taxon>
    </lineage>
</organism>
<evidence type="ECO:0000313" key="1">
    <source>
        <dbReference type="EMBL" id="PFQ47378.1"/>
    </source>
</evidence>